<reference evidence="1" key="1">
    <citation type="journal article" date="2022" name="bioRxiv">
        <title>Sequencing and chromosome-scale assembly of the giantPleurodeles waltlgenome.</title>
        <authorList>
            <person name="Brown T."/>
            <person name="Elewa A."/>
            <person name="Iarovenko S."/>
            <person name="Subramanian E."/>
            <person name="Araus A.J."/>
            <person name="Petzold A."/>
            <person name="Susuki M."/>
            <person name="Suzuki K.-i.T."/>
            <person name="Hayashi T."/>
            <person name="Toyoda A."/>
            <person name="Oliveira C."/>
            <person name="Osipova E."/>
            <person name="Leigh N.D."/>
            <person name="Simon A."/>
            <person name="Yun M.H."/>
        </authorList>
    </citation>
    <scope>NUCLEOTIDE SEQUENCE</scope>
    <source>
        <strain evidence="1">20211129_DDA</strain>
        <tissue evidence="1">Liver</tissue>
    </source>
</reference>
<sequence length="154" mass="16684">MRGILDSPLKKSLPVPRCTRGLNAARSPNFVQQSLGTQRCIQDQNKGNGLTLFASRWCHGDLLSHTPCCSTSKLLPDKARRLLSLRLWPRTAVGVPVGSFQTLGDWLSGLADLGRLGPCPCGALSWALCGSEALTEEGDWLSLVFIAKQPKVTK</sequence>
<name>A0AAV7L3I7_PLEWA</name>
<comment type="caution">
    <text evidence="1">The sequence shown here is derived from an EMBL/GenBank/DDBJ whole genome shotgun (WGS) entry which is preliminary data.</text>
</comment>
<proteinExistence type="predicted"/>
<gene>
    <name evidence="1" type="ORF">NDU88_004053</name>
</gene>
<dbReference type="Proteomes" id="UP001066276">
    <property type="component" value="Chromosome 12"/>
</dbReference>
<evidence type="ECO:0000313" key="1">
    <source>
        <dbReference type="EMBL" id="KAJ1083898.1"/>
    </source>
</evidence>
<keyword evidence="2" id="KW-1185">Reference proteome</keyword>
<organism evidence="1 2">
    <name type="scientific">Pleurodeles waltl</name>
    <name type="common">Iberian ribbed newt</name>
    <dbReference type="NCBI Taxonomy" id="8319"/>
    <lineage>
        <taxon>Eukaryota</taxon>
        <taxon>Metazoa</taxon>
        <taxon>Chordata</taxon>
        <taxon>Craniata</taxon>
        <taxon>Vertebrata</taxon>
        <taxon>Euteleostomi</taxon>
        <taxon>Amphibia</taxon>
        <taxon>Batrachia</taxon>
        <taxon>Caudata</taxon>
        <taxon>Salamandroidea</taxon>
        <taxon>Salamandridae</taxon>
        <taxon>Pleurodelinae</taxon>
        <taxon>Pleurodeles</taxon>
    </lineage>
</organism>
<protein>
    <submittedName>
        <fullName evidence="1">Uncharacterized protein</fullName>
    </submittedName>
</protein>
<dbReference type="EMBL" id="JANPWB010000016">
    <property type="protein sequence ID" value="KAJ1083898.1"/>
    <property type="molecule type" value="Genomic_DNA"/>
</dbReference>
<dbReference type="AlphaFoldDB" id="A0AAV7L3I7"/>
<accession>A0AAV7L3I7</accession>
<evidence type="ECO:0000313" key="2">
    <source>
        <dbReference type="Proteomes" id="UP001066276"/>
    </source>
</evidence>